<comment type="caution">
    <text evidence="1">The sequence shown here is derived from an EMBL/GenBank/DDBJ whole genome shotgun (WGS) entry which is preliminary data.</text>
</comment>
<gene>
    <name evidence="1" type="ORF">GCM10022403_003310</name>
</gene>
<name>A0ABP7GN31_9ACTN</name>
<proteinExistence type="predicted"/>
<protein>
    <recommendedName>
        <fullName evidence="3">Lipoprotein</fullName>
    </recommendedName>
</protein>
<dbReference type="Proteomes" id="UP001501009">
    <property type="component" value="Unassembled WGS sequence"/>
</dbReference>
<organism evidence="1 2">
    <name type="scientific">Streptomyces coacervatus</name>
    <dbReference type="NCBI Taxonomy" id="647381"/>
    <lineage>
        <taxon>Bacteria</taxon>
        <taxon>Bacillati</taxon>
        <taxon>Actinomycetota</taxon>
        <taxon>Actinomycetes</taxon>
        <taxon>Kitasatosporales</taxon>
        <taxon>Streptomycetaceae</taxon>
        <taxon>Streptomyces</taxon>
    </lineage>
</organism>
<evidence type="ECO:0000313" key="1">
    <source>
        <dbReference type="EMBL" id="GAA3771313.1"/>
    </source>
</evidence>
<evidence type="ECO:0000313" key="2">
    <source>
        <dbReference type="Proteomes" id="UP001501009"/>
    </source>
</evidence>
<dbReference type="EMBL" id="BAABDE010000002">
    <property type="protein sequence ID" value="GAA3771313.1"/>
    <property type="molecule type" value="Genomic_DNA"/>
</dbReference>
<evidence type="ECO:0008006" key="3">
    <source>
        <dbReference type="Google" id="ProtNLM"/>
    </source>
</evidence>
<accession>A0ABP7GN31</accession>
<sequence>MVAVNTSGRALDSHVRHRKWDVVRGRTASALCVAAVALLAGACGGAPKALPQVTAADVLGHWTSDCGSTLTVEPDRTFTVRDFPVDYALVSGAVQRMKAGHGTWYLFAGVKGVTPQTFDLKIGEEFYDLDYVRKGDSIALRTVLGDPDDNRWCEFSRRSRA</sequence>
<keyword evidence="2" id="KW-1185">Reference proteome</keyword>
<reference evidence="2" key="1">
    <citation type="journal article" date="2019" name="Int. J. Syst. Evol. Microbiol.">
        <title>The Global Catalogue of Microorganisms (GCM) 10K type strain sequencing project: providing services to taxonomists for standard genome sequencing and annotation.</title>
        <authorList>
            <consortium name="The Broad Institute Genomics Platform"/>
            <consortium name="The Broad Institute Genome Sequencing Center for Infectious Disease"/>
            <person name="Wu L."/>
            <person name="Ma J."/>
        </authorList>
    </citation>
    <scope>NUCLEOTIDE SEQUENCE [LARGE SCALE GENOMIC DNA]</scope>
    <source>
        <strain evidence="2">JCM 17138</strain>
    </source>
</reference>